<accession>A0ABW9RU44</accession>
<dbReference type="InterPro" id="IPR018490">
    <property type="entry name" value="cNMP-bd_dom_sf"/>
</dbReference>
<dbReference type="InterPro" id="IPR014710">
    <property type="entry name" value="RmlC-like_jellyroll"/>
</dbReference>
<gene>
    <name evidence="2" type="ORF">E1163_19865</name>
</gene>
<feature type="domain" description="Cyclic nucleotide-binding" evidence="1">
    <location>
        <begin position="30"/>
        <end position="110"/>
    </location>
</feature>
<keyword evidence="3" id="KW-1185">Reference proteome</keyword>
<dbReference type="RefSeq" id="WP_155174224.1">
    <property type="nucleotide sequence ID" value="NZ_BAAAFL010000012.1"/>
</dbReference>
<evidence type="ECO:0000313" key="2">
    <source>
        <dbReference type="EMBL" id="MTI27222.1"/>
    </source>
</evidence>
<evidence type="ECO:0000313" key="3">
    <source>
        <dbReference type="Proteomes" id="UP000798808"/>
    </source>
</evidence>
<organism evidence="2 3">
    <name type="scientific">Fulvivirga kasyanovii</name>
    <dbReference type="NCBI Taxonomy" id="396812"/>
    <lineage>
        <taxon>Bacteria</taxon>
        <taxon>Pseudomonadati</taxon>
        <taxon>Bacteroidota</taxon>
        <taxon>Cytophagia</taxon>
        <taxon>Cytophagales</taxon>
        <taxon>Fulvivirgaceae</taxon>
        <taxon>Fulvivirga</taxon>
    </lineage>
</organism>
<dbReference type="InterPro" id="IPR000595">
    <property type="entry name" value="cNMP-bd_dom"/>
</dbReference>
<dbReference type="EMBL" id="SMLW01000618">
    <property type="protein sequence ID" value="MTI27222.1"/>
    <property type="molecule type" value="Genomic_DNA"/>
</dbReference>
<name>A0ABW9RU44_9BACT</name>
<sequence>MEETLRKHLEEIIELTDEEFALVLSHFKLRTFKKHQIVIDQGDPVKYNLFIIKGLMKSARVTPDGKEHIVQFAMENWWITDLEAFHYGTHSKFTVDCLEDTTTYGLTLESKLLLCKQLPKIEHFFHVKTTTGYIALQKRVLCFISSKAQDRYHNLLDQYPGLMQRVPKTMIASFLGVSRETLSRMAVA</sequence>
<dbReference type="Pfam" id="PF00027">
    <property type="entry name" value="cNMP_binding"/>
    <property type="match status" value="1"/>
</dbReference>
<dbReference type="Proteomes" id="UP000798808">
    <property type="component" value="Unassembled WGS sequence"/>
</dbReference>
<dbReference type="SUPFAM" id="SSF51206">
    <property type="entry name" value="cAMP-binding domain-like"/>
    <property type="match status" value="1"/>
</dbReference>
<evidence type="ECO:0000259" key="1">
    <source>
        <dbReference type="Pfam" id="PF00027"/>
    </source>
</evidence>
<comment type="caution">
    <text evidence="2">The sequence shown here is derived from an EMBL/GenBank/DDBJ whole genome shotgun (WGS) entry which is preliminary data.</text>
</comment>
<dbReference type="Gene3D" id="2.60.120.10">
    <property type="entry name" value="Jelly Rolls"/>
    <property type="match status" value="1"/>
</dbReference>
<proteinExistence type="predicted"/>
<dbReference type="CDD" id="cd00038">
    <property type="entry name" value="CAP_ED"/>
    <property type="match status" value="1"/>
</dbReference>
<reference evidence="2 3" key="1">
    <citation type="submission" date="2019-02" db="EMBL/GenBank/DDBJ databases">
        <authorList>
            <person name="Goldberg S.R."/>
            <person name="Haltli B.A."/>
            <person name="Correa H."/>
            <person name="Russell K.G."/>
        </authorList>
    </citation>
    <scope>NUCLEOTIDE SEQUENCE [LARGE SCALE GENOMIC DNA]</scope>
    <source>
        <strain evidence="2 3">JCM 16186</strain>
    </source>
</reference>
<protein>
    <submittedName>
        <fullName evidence="2">Crp/Fnr family transcriptional regulator</fullName>
    </submittedName>
</protein>